<dbReference type="FunFam" id="3.40.309.10:FF:000004">
    <property type="entry name" value="Succinate-semialdehyde dehydrogenase I"/>
    <property type="match status" value="1"/>
</dbReference>
<dbReference type="FunFam" id="3.40.605.10:FF:000026">
    <property type="entry name" value="Aldehyde dehydrogenase, putative"/>
    <property type="match status" value="1"/>
</dbReference>
<dbReference type="Gene3D" id="3.40.605.10">
    <property type="entry name" value="Aldehyde Dehydrogenase, Chain A, domain 1"/>
    <property type="match status" value="1"/>
</dbReference>
<dbReference type="EMBL" id="CP031337">
    <property type="protein sequence ID" value="AXK38458.1"/>
    <property type="molecule type" value="Genomic_DNA"/>
</dbReference>
<evidence type="ECO:0000313" key="7">
    <source>
        <dbReference type="Proteomes" id="UP000254537"/>
    </source>
</evidence>
<dbReference type="InterPro" id="IPR016161">
    <property type="entry name" value="Ald_DH/histidinol_DH"/>
</dbReference>
<organism evidence="6 7">
    <name type="scientific">Crenobacter cavernae</name>
    <dbReference type="NCBI Taxonomy" id="2290923"/>
    <lineage>
        <taxon>Bacteria</taxon>
        <taxon>Pseudomonadati</taxon>
        <taxon>Pseudomonadota</taxon>
        <taxon>Betaproteobacteria</taxon>
        <taxon>Neisseriales</taxon>
        <taxon>Neisseriaceae</taxon>
        <taxon>Crenobacter</taxon>
    </lineage>
</organism>
<dbReference type="CDD" id="cd07103">
    <property type="entry name" value="ALDH_F5_SSADH_GabD"/>
    <property type="match status" value="1"/>
</dbReference>
<accession>A0A345Y3F6</accession>
<dbReference type="InterPro" id="IPR016163">
    <property type="entry name" value="Ald_DH_C"/>
</dbReference>
<name>A0A345Y3F6_9NEIS</name>
<dbReference type="RefSeq" id="WP_115432398.1">
    <property type="nucleotide sequence ID" value="NZ_CP031337.1"/>
</dbReference>
<reference evidence="6 7" key="1">
    <citation type="submission" date="2018-07" db="EMBL/GenBank/DDBJ databases">
        <title>Crenobacter cavernae sp. nov., isolated from a karst cave.</title>
        <authorList>
            <person name="Zhu H."/>
        </authorList>
    </citation>
    <scope>NUCLEOTIDE SEQUENCE [LARGE SCALE GENOMIC DNA]</scope>
    <source>
        <strain evidence="6 7">K1W11S-77</strain>
    </source>
</reference>
<dbReference type="PANTHER" id="PTHR43353">
    <property type="entry name" value="SUCCINATE-SEMIALDEHYDE DEHYDROGENASE, MITOCHONDRIAL"/>
    <property type="match status" value="1"/>
</dbReference>
<dbReference type="AlphaFoldDB" id="A0A345Y3F6"/>
<feature type="domain" description="Aldehyde dehydrogenase" evidence="5">
    <location>
        <begin position="20"/>
        <end position="478"/>
    </location>
</feature>
<evidence type="ECO:0000256" key="1">
    <source>
        <dbReference type="ARBA" id="ARBA00009986"/>
    </source>
</evidence>
<protein>
    <submittedName>
        <fullName evidence="6">NAD-dependent succinate-semialdehyde dehydrogenase</fullName>
    </submittedName>
</protein>
<dbReference type="Pfam" id="PF00171">
    <property type="entry name" value="Aldedh"/>
    <property type="match status" value="1"/>
</dbReference>
<evidence type="ECO:0000256" key="2">
    <source>
        <dbReference type="ARBA" id="ARBA00023002"/>
    </source>
</evidence>
<proteinExistence type="inferred from homology"/>
<feature type="active site" evidence="3">
    <location>
        <position position="256"/>
    </location>
</feature>
<dbReference type="GO" id="GO:0004777">
    <property type="term" value="F:succinate-semialdehyde dehydrogenase (NAD+) activity"/>
    <property type="evidence" value="ECO:0007669"/>
    <property type="project" value="TreeGrafter"/>
</dbReference>
<dbReference type="InterPro" id="IPR050740">
    <property type="entry name" value="Aldehyde_DH_Superfamily"/>
</dbReference>
<dbReference type="Gene3D" id="3.40.309.10">
    <property type="entry name" value="Aldehyde Dehydrogenase, Chain A, domain 2"/>
    <property type="match status" value="1"/>
</dbReference>
<dbReference type="KEGG" id="ccah:DWG20_02880"/>
<dbReference type="InterPro" id="IPR015590">
    <property type="entry name" value="Aldehyde_DH_dom"/>
</dbReference>
<dbReference type="FunFam" id="3.40.605.10:FF:000005">
    <property type="entry name" value="Succinate-semialdehyde dehydrogenase I"/>
    <property type="match status" value="1"/>
</dbReference>
<sequence>MLTLKDPSLLKTRCYLEGRWQDADSGRAFAVANPADGSTLAELPALGAAETLRALAAAEAAFPAWKRKSAKERAQILRRWFDLTMANQDDLARILTAEQGKPLAEARGEIAYGAAYIEWYAEESKRVYGDTIPSPGADRRILVIKQPIGVAAAITPWNFPNAMILRKAAPALAAGCPIVVRPASQTPLSALALAELAERAGIPHGVFSVITGPSGEIGPALTGSDIVKKLSFTGSTEVGRALIAACAATVKKVSMELGGNAPFIVFDDADLDAAVDGALISKYRNSGQTCVCANRFYVQDGVYDAFAEKFTAAVSRLKVGDGTEPDVTQGPLIDMNAVVKVEEHIADALAHGAKLLTGGARHALGGQFFEPTVIADATADMKMAREETFGPVAPLFRFKTEKEAIALANDTEFGLASYFYARDVGRIFRVAEGLEYGMVAVNAGILSNEAAPFGGVKQSGLGREGSKYGIDDYLEIKYLCLAGLDG</sequence>
<dbReference type="GO" id="GO:0005829">
    <property type="term" value="C:cytosol"/>
    <property type="evidence" value="ECO:0007669"/>
    <property type="project" value="TreeGrafter"/>
</dbReference>
<gene>
    <name evidence="6" type="ORF">DWG20_02880</name>
</gene>
<dbReference type="OrthoDB" id="6187633at2"/>
<evidence type="ECO:0000256" key="3">
    <source>
        <dbReference type="PROSITE-ProRule" id="PRU10007"/>
    </source>
</evidence>
<dbReference type="PROSITE" id="PS00070">
    <property type="entry name" value="ALDEHYDE_DEHYDR_CYS"/>
    <property type="match status" value="1"/>
</dbReference>
<dbReference type="Proteomes" id="UP000254537">
    <property type="component" value="Chromosome"/>
</dbReference>
<dbReference type="SUPFAM" id="SSF53720">
    <property type="entry name" value="ALDH-like"/>
    <property type="match status" value="1"/>
</dbReference>
<keyword evidence="2 4" id="KW-0560">Oxidoreductase</keyword>
<comment type="similarity">
    <text evidence="1 4">Belongs to the aldehyde dehydrogenase family.</text>
</comment>
<dbReference type="GO" id="GO:0009450">
    <property type="term" value="P:gamma-aminobutyric acid catabolic process"/>
    <property type="evidence" value="ECO:0007669"/>
    <property type="project" value="InterPro"/>
</dbReference>
<dbReference type="NCBIfam" id="TIGR01780">
    <property type="entry name" value="SSADH"/>
    <property type="match status" value="1"/>
</dbReference>
<evidence type="ECO:0000259" key="5">
    <source>
        <dbReference type="Pfam" id="PF00171"/>
    </source>
</evidence>
<dbReference type="InterPro" id="IPR016160">
    <property type="entry name" value="Ald_DH_CS_CYS"/>
</dbReference>
<dbReference type="PANTHER" id="PTHR43353:SF5">
    <property type="entry name" value="SUCCINATE-SEMIALDEHYDE DEHYDROGENASE, MITOCHONDRIAL"/>
    <property type="match status" value="1"/>
</dbReference>
<evidence type="ECO:0000256" key="4">
    <source>
        <dbReference type="RuleBase" id="RU003345"/>
    </source>
</evidence>
<dbReference type="PROSITE" id="PS00687">
    <property type="entry name" value="ALDEHYDE_DEHYDR_GLU"/>
    <property type="match status" value="1"/>
</dbReference>
<dbReference type="InterPro" id="IPR016162">
    <property type="entry name" value="Ald_DH_N"/>
</dbReference>
<evidence type="ECO:0000313" key="6">
    <source>
        <dbReference type="EMBL" id="AXK38458.1"/>
    </source>
</evidence>
<dbReference type="InterPro" id="IPR029510">
    <property type="entry name" value="Ald_DH_CS_GLU"/>
</dbReference>
<dbReference type="InterPro" id="IPR010102">
    <property type="entry name" value="Succ_semiAld_DH"/>
</dbReference>